<keyword evidence="2" id="KW-1185">Reference proteome</keyword>
<sequence length="97" mass="11228">MTKFNDYINTNAEKLDLYTTAITRAHGKNHPEAFDVRDIYVRIQDKTHAAEEEQPDLNTEFTTLREISDNYTIPDDVCETYAAVYTMLKEADSLYLS</sequence>
<dbReference type="EMBL" id="JACAOA010000011">
    <property type="protein sequence ID" value="MBA5729233.1"/>
    <property type="molecule type" value="Genomic_DNA"/>
</dbReference>
<dbReference type="AlphaFoldDB" id="A0A839A6B4"/>
<dbReference type="RefSeq" id="WP_218930936.1">
    <property type="nucleotide sequence ID" value="NZ_JACAOA010000011.1"/>
</dbReference>
<accession>A0A839A6B4</accession>
<reference evidence="1 2" key="1">
    <citation type="submission" date="2020-06" db="EMBL/GenBank/DDBJ databases">
        <title>Reclassification of Facklamia ignava, Facklamia soureckii and Facklami tabacinasalis as Falseniella iganva gen. nov., comb. nov., Hutsoniella ignava gen. nov., comb. nov., and Ruoffia tabacinasalis gen. nov., comb. nov and description of Ruoffia haltotolerans sp. nov., isolated from hypersaline Inland Sea of Qatar.</title>
        <authorList>
            <person name="Fotedar R."/>
            <person name="Sankaranarayanan K."/>
            <person name="Lawson P."/>
            <person name="Caldwell M."/>
            <person name="Zeyara A."/>
            <person name="Al Malki A."/>
            <person name="Ali M."/>
        </authorList>
    </citation>
    <scope>NUCLEOTIDE SEQUENCE [LARGE SCALE GENOMIC DNA]</scope>
    <source>
        <strain evidence="1 2">INB8</strain>
    </source>
</reference>
<evidence type="ECO:0000313" key="1">
    <source>
        <dbReference type="EMBL" id="MBA5729233.1"/>
    </source>
</evidence>
<evidence type="ECO:0000313" key="2">
    <source>
        <dbReference type="Proteomes" id="UP000571018"/>
    </source>
</evidence>
<organism evidence="1 2">
    <name type="scientific">Ruoffia halotolerans</name>
    <dbReference type="NCBI Taxonomy" id="2748684"/>
    <lineage>
        <taxon>Bacteria</taxon>
        <taxon>Bacillati</taxon>
        <taxon>Bacillota</taxon>
        <taxon>Bacilli</taxon>
        <taxon>Lactobacillales</taxon>
        <taxon>Aerococcaceae</taxon>
        <taxon>Ruoffia</taxon>
    </lineage>
</organism>
<name>A0A839A6B4_9LACT</name>
<comment type="caution">
    <text evidence="1">The sequence shown here is derived from an EMBL/GenBank/DDBJ whole genome shotgun (WGS) entry which is preliminary data.</text>
</comment>
<proteinExistence type="predicted"/>
<gene>
    <name evidence="1" type="ORF">HW423_05485</name>
</gene>
<dbReference type="Proteomes" id="UP000571018">
    <property type="component" value="Unassembled WGS sequence"/>
</dbReference>
<protein>
    <submittedName>
        <fullName evidence="1">Iron-sulfur cluster repair di-iron protein, ric</fullName>
    </submittedName>
</protein>